<dbReference type="PROSITE" id="PS50405">
    <property type="entry name" value="GST_CTER"/>
    <property type="match status" value="1"/>
</dbReference>
<gene>
    <name evidence="4" type="ORF">L5014_01485</name>
</gene>
<dbReference type="InterPro" id="IPR036282">
    <property type="entry name" value="Glutathione-S-Trfase_C_sf"/>
</dbReference>
<evidence type="ECO:0000313" key="5">
    <source>
        <dbReference type="Proteomes" id="UP001139308"/>
    </source>
</evidence>
<reference evidence="4" key="1">
    <citation type="submission" date="2022-01" db="EMBL/GenBank/DDBJ databases">
        <title>Genome sequence and assembly of Parabukholderia sp. RG36.</title>
        <authorList>
            <person name="Chhetri G."/>
        </authorList>
    </citation>
    <scope>NUCLEOTIDE SEQUENCE</scope>
    <source>
        <strain evidence="4">RG36</strain>
    </source>
</reference>
<organism evidence="4 5">
    <name type="scientific">Paraburkholderia tagetis</name>
    <dbReference type="NCBI Taxonomy" id="2913261"/>
    <lineage>
        <taxon>Bacteria</taxon>
        <taxon>Pseudomonadati</taxon>
        <taxon>Pseudomonadota</taxon>
        <taxon>Betaproteobacteria</taxon>
        <taxon>Burkholderiales</taxon>
        <taxon>Burkholderiaceae</taxon>
        <taxon>Paraburkholderia</taxon>
    </lineage>
</organism>
<comment type="similarity">
    <text evidence="1">Belongs to the GST superfamily.</text>
</comment>
<dbReference type="AlphaFoldDB" id="A0A9X1RIV2"/>
<name>A0A9X1RIV2_9BURK</name>
<dbReference type="EMBL" id="JAKLJA010000001">
    <property type="protein sequence ID" value="MCG5072043.1"/>
    <property type="molecule type" value="Genomic_DNA"/>
</dbReference>
<proteinExistence type="inferred from homology"/>
<dbReference type="PANTHER" id="PTHR44051:SF2">
    <property type="entry name" value="HYPOTHETICAL GLUTATHIONE S-TRANSFERASE LIKE PROTEIN"/>
    <property type="match status" value="1"/>
</dbReference>
<dbReference type="SFLD" id="SFLDS00019">
    <property type="entry name" value="Glutathione_Transferase_(cytos"/>
    <property type="match status" value="1"/>
</dbReference>
<evidence type="ECO:0000259" key="3">
    <source>
        <dbReference type="PROSITE" id="PS50405"/>
    </source>
</evidence>
<sequence>MSKEYKLHCFAQSGNAYKAALMLACSGVDWEPVFVDFFHGQTRGQEWRGDVNEMGEVPVLEHEGNRLTQSGVILDYLADRLGTFGAQSEDEKREILRWILFDNHKFTSYLATYRYFRCFATPAPHPEVQKYLMGRTEAAYSIVDKHLAQNAYIVGKRPTIADLSLAGYAFYPAEETGFDLPTTYPNIARWAERIANLPGWKDPYALMPGERIAPRNV</sequence>
<keyword evidence="5" id="KW-1185">Reference proteome</keyword>
<dbReference type="SUPFAM" id="SSF47616">
    <property type="entry name" value="GST C-terminal domain-like"/>
    <property type="match status" value="1"/>
</dbReference>
<dbReference type="InterPro" id="IPR004046">
    <property type="entry name" value="GST_C"/>
</dbReference>
<comment type="caution">
    <text evidence="4">The sequence shown here is derived from an EMBL/GenBank/DDBJ whole genome shotgun (WGS) entry which is preliminary data.</text>
</comment>
<dbReference type="InterPro" id="IPR040079">
    <property type="entry name" value="Glutathione_S-Trfase"/>
</dbReference>
<evidence type="ECO:0000256" key="1">
    <source>
        <dbReference type="RuleBase" id="RU003494"/>
    </source>
</evidence>
<dbReference type="Proteomes" id="UP001139308">
    <property type="component" value="Unassembled WGS sequence"/>
</dbReference>
<dbReference type="SUPFAM" id="SSF52833">
    <property type="entry name" value="Thioredoxin-like"/>
    <property type="match status" value="1"/>
</dbReference>
<protein>
    <submittedName>
        <fullName evidence="4">Glutathione binding-like protein</fullName>
    </submittedName>
</protein>
<feature type="domain" description="GST C-terminal" evidence="3">
    <location>
        <begin position="88"/>
        <end position="217"/>
    </location>
</feature>
<evidence type="ECO:0000313" key="4">
    <source>
        <dbReference type="EMBL" id="MCG5072043.1"/>
    </source>
</evidence>
<dbReference type="Gene3D" id="1.20.1050.10">
    <property type="match status" value="1"/>
</dbReference>
<dbReference type="PROSITE" id="PS50404">
    <property type="entry name" value="GST_NTER"/>
    <property type="match status" value="1"/>
</dbReference>
<dbReference type="InterPro" id="IPR004045">
    <property type="entry name" value="Glutathione_S-Trfase_N"/>
</dbReference>
<accession>A0A9X1RIV2</accession>
<dbReference type="InterPro" id="IPR036249">
    <property type="entry name" value="Thioredoxin-like_sf"/>
</dbReference>
<dbReference type="CDD" id="cd03056">
    <property type="entry name" value="GST_N_4"/>
    <property type="match status" value="1"/>
</dbReference>
<dbReference type="RefSeq" id="WP_238461810.1">
    <property type="nucleotide sequence ID" value="NZ_JAKLJA010000001.1"/>
</dbReference>
<evidence type="ECO:0000259" key="2">
    <source>
        <dbReference type="PROSITE" id="PS50404"/>
    </source>
</evidence>
<dbReference type="InterPro" id="IPR010987">
    <property type="entry name" value="Glutathione-S-Trfase_C-like"/>
</dbReference>
<dbReference type="Pfam" id="PF00043">
    <property type="entry name" value="GST_C"/>
    <property type="match status" value="1"/>
</dbReference>
<dbReference type="Gene3D" id="3.40.30.10">
    <property type="entry name" value="Glutaredoxin"/>
    <property type="match status" value="1"/>
</dbReference>
<dbReference type="SFLD" id="SFLDG00358">
    <property type="entry name" value="Main_(cytGST)"/>
    <property type="match status" value="1"/>
</dbReference>
<dbReference type="Pfam" id="PF02798">
    <property type="entry name" value="GST_N"/>
    <property type="match status" value="1"/>
</dbReference>
<feature type="domain" description="GST N-terminal" evidence="2">
    <location>
        <begin position="3"/>
        <end position="85"/>
    </location>
</feature>
<dbReference type="PANTHER" id="PTHR44051">
    <property type="entry name" value="GLUTATHIONE S-TRANSFERASE-RELATED"/>
    <property type="match status" value="1"/>
</dbReference>